<proteinExistence type="inferred from homology"/>
<evidence type="ECO:0000256" key="3">
    <source>
        <dbReference type="ARBA" id="ARBA00022692"/>
    </source>
</evidence>
<gene>
    <name evidence="9" type="primary">rnfA_2</name>
    <name evidence="8" type="synonym">rnfA</name>
    <name evidence="9" type="ORF">BerOc1_02531</name>
</gene>
<evidence type="ECO:0000256" key="1">
    <source>
        <dbReference type="ARBA" id="ARBA00004127"/>
    </source>
</evidence>
<comment type="caution">
    <text evidence="9">The sequence shown here is derived from an EMBL/GenBank/DDBJ whole genome shotgun (WGS) entry which is preliminary data.</text>
</comment>
<dbReference type="Pfam" id="PF02508">
    <property type="entry name" value="Rnf-Nqr"/>
    <property type="match status" value="1"/>
</dbReference>
<keyword evidence="10" id="KW-1185">Reference proteome</keyword>
<keyword evidence="4 8" id="KW-1278">Translocase</keyword>
<keyword evidence="2 8" id="KW-0813">Transport</keyword>
<feature type="transmembrane region" description="Helical" evidence="8">
    <location>
        <begin position="134"/>
        <end position="153"/>
    </location>
</feature>
<keyword evidence="8" id="KW-1003">Cell membrane</keyword>
<evidence type="ECO:0000256" key="7">
    <source>
        <dbReference type="ARBA" id="ARBA00023136"/>
    </source>
</evidence>
<feature type="transmembrane region" description="Helical" evidence="8">
    <location>
        <begin position="165"/>
        <end position="187"/>
    </location>
</feature>
<evidence type="ECO:0000256" key="2">
    <source>
        <dbReference type="ARBA" id="ARBA00022448"/>
    </source>
</evidence>
<evidence type="ECO:0000313" key="9">
    <source>
        <dbReference type="EMBL" id="OIQ50590.1"/>
    </source>
</evidence>
<evidence type="ECO:0000256" key="8">
    <source>
        <dbReference type="HAMAP-Rule" id="MF_00459"/>
    </source>
</evidence>
<feature type="transmembrane region" description="Helical" evidence="8">
    <location>
        <begin position="6"/>
        <end position="24"/>
    </location>
</feature>
<dbReference type="InterPro" id="IPR050133">
    <property type="entry name" value="NqrDE/RnfAE_oxidrdctase"/>
</dbReference>
<evidence type="ECO:0000256" key="6">
    <source>
        <dbReference type="ARBA" id="ARBA00022989"/>
    </source>
</evidence>
<keyword evidence="3 8" id="KW-0812">Transmembrane</keyword>
<name>A0A1J5MVI1_9BACT</name>
<dbReference type="InterPro" id="IPR011293">
    <property type="entry name" value="Ion_transpt_RnfA/RsxA"/>
</dbReference>
<feature type="transmembrane region" description="Helical" evidence="8">
    <location>
        <begin position="36"/>
        <end position="59"/>
    </location>
</feature>
<comment type="subunit">
    <text evidence="8">The complex is composed of six subunits: RnfA, RnfB, RnfC, RnfD, RnfE and RnfG.</text>
</comment>
<sequence length="191" mass="20705">MQEYFLLFIGAMFVNNIVLAQYLGNCPFIGTSKDTGVAIGMGGAVVFVAVMAAAITWLVQEYVLAPFGLDFLQTLAFILVIAALVQFVEMFLKKVIPPLYKSLGIFLPLITTNCAVMGIALICQREEFGFVKTVLFSFASGLGFMLALVLLAGIREKLAVRRLPIAMRGTPIGLIMAGLMSLAFFAFKGMI</sequence>
<comment type="similarity">
    <text evidence="8">Belongs to the NqrDE/RnfAE family.</text>
</comment>
<keyword evidence="6 8" id="KW-1133">Transmembrane helix</keyword>
<dbReference type="RefSeq" id="WP_071546017.1">
    <property type="nucleotide sequence ID" value="NZ_LKAQ01000004.1"/>
</dbReference>
<dbReference type="PANTHER" id="PTHR30335">
    <property type="entry name" value="INTEGRAL MEMBRANE PROTEIN OF SOXR-REDUCING COMPLEX"/>
    <property type="match status" value="1"/>
</dbReference>
<dbReference type="EMBL" id="LKAQ01000004">
    <property type="protein sequence ID" value="OIQ50590.1"/>
    <property type="molecule type" value="Genomic_DNA"/>
</dbReference>
<feature type="transmembrane region" description="Helical" evidence="8">
    <location>
        <begin position="104"/>
        <end position="122"/>
    </location>
</feature>
<comment type="function">
    <text evidence="8">Part of a membrane-bound complex that couples electron transfer with translocation of ions across the membrane.</text>
</comment>
<dbReference type="AlphaFoldDB" id="A0A1J5MVI1"/>
<organism evidence="9 10">
    <name type="scientific">Pseudodesulfovibrio hydrargyri</name>
    <dbReference type="NCBI Taxonomy" id="2125990"/>
    <lineage>
        <taxon>Bacteria</taxon>
        <taxon>Pseudomonadati</taxon>
        <taxon>Thermodesulfobacteriota</taxon>
        <taxon>Desulfovibrionia</taxon>
        <taxon>Desulfovibrionales</taxon>
        <taxon>Desulfovibrionaceae</taxon>
    </lineage>
</organism>
<dbReference type="OrthoDB" id="9803631at2"/>
<evidence type="ECO:0000256" key="5">
    <source>
        <dbReference type="ARBA" id="ARBA00022982"/>
    </source>
</evidence>
<dbReference type="HAMAP" id="MF_00459">
    <property type="entry name" value="RsxA_RnfA"/>
    <property type="match status" value="1"/>
</dbReference>
<keyword evidence="7 8" id="KW-0472">Membrane</keyword>
<protein>
    <recommendedName>
        <fullName evidence="8">Ion-translocating oxidoreductase complex subunit A</fullName>
        <ecNumber evidence="8">7.-.-.-</ecNumber>
    </recommendedName>
    <alternativeName>
        <fullName evidence="8">Rnf electron transport complex subunit A</fullName>
    </alternativeName>
</protein>
<feature type="transmembrane region" description="Helical" evidence="8">
    <location>
        <begin position="71"/>
        <end position="92"/>
    </location>
</feature>
<reference evidence="9 10" key="1">
    <citation type="submission" date="2015-09" db="EMBL/GenBank/DDBJ databases">
        <title>Genome of Desulfovibrio dechloracetivorans BerOc1, a mercury methylating strain isolated from highly hydrocarbons and metals contaminated coastal sediments.</title>
        <authorList>
            <person name="Goni Urriza M."/>
            <person name="Gassie C."/>
            <person name="Bouchez O."/>
            <person name="Klopp C."/>
            <person name="Ranchou-Peyruse A."/>
            <person name="Remy G."/>
        </authorList>
    </citation>
    <scope>NUCLEOTIDE SEQUENCE [LARGE SCALE GENOMIC DNA]</scope>
    <source>
        <strain evidence="9 10">BerOc1</strain>
    </source>
</reference>
<dbReference type="EC" id="7.-.-.-" evidence="8"/>
<evidence type="ECO:0000256" key="4">
    <source>
        <dbReference type="ARBA" id="ARBA00022967"/>
    </source>
</evidence>
<accession>A0A1J5MVI1</accession>
<dbReference type="PANTHER" id="PTHR30335:SF0">
    <property type="entry name" value="ION-TRANSLOCATING OXIDOREDUCTASE COMPLEX SUBUNIT A"/>
    <property type="match status" value="1"/>
</dbReference>
<dbReference type="GO" id="GO:0005886">
    <property type="term" value="C:plasma membrane"/>
    <property type="evidence" value="ECO:0007669"/>
    <property type="project" value="UniProtKB-SubCell"/>
</dbReference>
<comment type="subcellular location">
    <subcellularLocation>
        <location evidence="8">Cell membrane</location>
        <topology evidence="8">Multi-pass membrane protein</topology>
    </subcellularLocation>
    <subcellularLocation>
        <location evidence="1">Endomembrane system</location>
        <topology evidence="1">Multi-pass membrane protein</topology>
    </subcellularLocation>
</comment>
<dbReference type="NCBIfam" id="TIGR01943">
    <property type="entry name" value="rnfA"/>
    <property type="match status" value="1"/>
</dbReference>
<dbReference type="InterPro" id="IPR003667">
    <property type="entry name" value="NqrDE/RnfAE"/>
</dbReference>
<dbReference type="GO" id="GO:0022900">
    <property type="term" value="P:electron transport chain"/>
    <property type="evidence" value="ECO:0007669"/>
    <property type="project" value="UniProtKB-UniRule"/>
</dbReference>
<evidence type="ECO:0000313" key="10">
    <source>
        <dbReference type="Proteomes" id="UP000181901"/>
    </source>
</evidence>
<keyword evidence="5 8" id="KW-0249">Electron transport</keyword>
<dbReference type="GO" id="GO:0012505">
    <property type="term" value="C:endomembrane system"/>
    <property type="evidence" value="ECO:0007669"/>
    <property type="project" value="UniProtKB-SubCell"/>
</dbReference>
<dbReference type="PIRSF" id="PIRSF006102">
    <property type="entry name" value="NQR_DE"/>
    <property type="match status" value="1"/>
</dbReference>
<dbReference type="Proteomes" id="UP000181901">
    <property type="component" value="Unassembled WGS sequence"/>
</dbReference>